<feature type="non-terminal residue" evidence="1">
    <location>
        <position position="1"/>
    </location>
</feature>
<evidence type="ECO:0000313" key="2">
    <source>
        <dbReference type="Proteomes" id="UP000789920"/>
    </source>
</evidence>
<name>A0ACA9PPB1_9GLOM</name>
<organism evidence="1 2">
    <name type="scientific">Racocetra persica</name>
    <dbReference type="NCBI Taxonomy" id="160502"/>
    <lineage>
        <taxon>Eukaryota</taxon>
        <taxon>Fungi</taxon>
        <taxon>Fungi incertae sedis</taxon>
        <taxon>Mucoromycota</taxon>
        <taxon>Glomeromycotina</taxon>
        <taxon>Glomeromycetes</taxon>
        <taxon>Diversisporales</taxon>
        <taxon>Gigasporaceae</taxon>
        <taxon>Racocetra</taxon>
    </lineage>
</organism>
<gene>
    <name evidence="1" type="ORF">RPERSI_LOCUS10839</name>
</gene>
<evidence type="ECO:0000313" key="1">
    <source>
        <dbReference type="EMBL" id="CAG8715240.1"/>
    </source>
</evidence>
<sequence>IENDVHYNISEIEARDIEYDAPRSQWREVMCSYRPINLFQKLDFYLVMATLPLIFAIHGGNSAGGFIHTWFSVFLCCLSSVLICFTPISCCIEVMVALVVALIALIAVSNVIAVKLAVDACMTHPCPLPACAWFGWNMLLMFENLPAIFLCMFILNDDEKDPRGYSPERSALVTAMGGWWFIISSAVAIGNTFMYVQCENDPLGQAPTISHYFSFWFGAIWDLMDSIIYCLLS</sequence>
<keyword evidence="2" id="KW-1185">Reference proteome</keyword>
<reference evidence="1" key="1">
    <citation type="submission" date="2021-06" db="EMBL/GenBank/DDBJ databases">
        <authorList>
            <person name="Kallberg Y."/>
            <person name="Tangrot J."/>
            <person name="Rosling A."/>
        </authorList>
    </citation>
    <scope>NUCLEOTIDE SEQUENCE</scope>
    <source>
        <strain evidence="1">MA461A</strain>
    </source>
</reference>
<dbReference type="EMBL" id="CAJVQC010021832">
    <property type="protein sequence ID" value="CAG8715240.1"/>
    <property type="molecule type" value="Genomic_DNA"/>
</dbReference>
<protein>
    <submittedName>
        <fullName evidence="1">7557_t:CDS:1</fullName>
    </submittedName>
</protein>
<accession>A0ACA9PPB1</accession>
<proteinExistence type="predicted"/>
<comment type="caution">
    <text evidence="1">The sequence shown here is derived from an EMBL/GenBank/DDBJ whole genome shotgun (WGS) entry which is preliminary data.</text>
</comment>
<dbReference type="Proteomes" id="UP000789920">
    <property type="component" value="Unassembled WGS sequence"/>
</dbReference>